<comment type="cofactor">
    <cofactor evidence="1 8">
        <name>Mg(2+)</name>
        <dbReference type="ChEBI" id="CHEBI:18420"/>
    </cofactor>
</comment>
<dbReference type="CDD" id="cd09881">
    <property type="entry name" value="PIN_VapC4-5_FitB-like"/>
    <property type="match status" value="1"/>
</dbReference>
<keyword evidence="4 8" id="KW-0479">Metal-binding</keyword>
<evidence type="ECO:0000256" key="4">
    <source>
        <dbReference type="ARBA" id="ARBA00022723"/>
    </source>
</evidence>
<dbReference type="InterPro" id="IPR050556">
    <property type="entry name" value="Type_II_TA_system_RNase"/>
</dbReference>
<comment type="similarity">
    <text evidence="7 8">Belongs to the PINc/VapC protein family.</text>
</comment>
<keyword evidence="5 8" id="KW-0378">Hydrolase</keyword>
<proteinExistence type="inferred from homology"/>
<evidence type="ECO:0000256" key="2">
    <source>
        <dbReference type="ARBA" id="ARBA00022649"/>
    </source>
</evidence>
<sequence>MKYMLDTNICIYAIKHKPPEVIKNFLKHNPEDICVSSITYGELMHGVEKSQAVERNRAAITLFLSSISILPFDNYAAEEYGKVRAELERKGTPIGPMDMLIAGHARSERLILVTNNTREFFRVEDLDLEVEDWTKE</sequence>
<gene>
    <name evidence="8" type="primary">vapC</name>
    <name evidence="10" type="ORF">IAA55_10345</name>
</gene>
<keyword evidence="6 8" id="KW-0460">Magnesium</keyword>
<dbReference type="PANTHER" id="PTHR33653:SF1">
    <property type="entry name" value="RIBONUCLEASE VAPC2"/>
    <property type="match status" value="1"/>
</dbReference>
<dbReference type="InterPro" id="IPR002716">
    <property type="entry name" value="PIN_dom"/>
</dbReference>
<comment type="caution">
    <text evidence="10">The sequence shown here is derived from an EMBL/GenBank/DDBJ whole genome shotgun (WGS) entry which is preliminary data.</text>
</comment>
<dbReference type="GO" id="GO:0004540">
    <property type="term" value="F:RNA nuclease activity"/>
    <property type="evidence" value="ECO:0007669"/>
    <property type="project" value="InterPro"/>
</dbReference>
<name>A0A9D1EB18_9FIRM</name>
<reference evidence="10" key="2">
    <citation type="journal article" date="2021" name="PeerJ">
        <title>Extensive microbial diversity within the chicken gut microbiome revealed by metagenomics and culture.</title>
        <authorList>
            <person name="Gilroy R."/>
            <person name="Ravi A."/>
            <person name="Getino M."/>
            <person name="Pursley I."/>
            <person name="Horton D.L."/>
            <person name="Alikhan N.F."/>
            <person name="Baker D."/>
            <person name="Gharbi K."/>
            <person name="Hall N."/>
            <person name="Watson M."/>
            <person name="Adriaenssens E.M."/>
            <person name="Foster-Nyarko E."/>
            <person name="Jarju S."/>
            <person name="Secka A."/>
            <person name="Antonio M."/>
            <person name="Oren A."/>
            <person name="Chaudhuri R.R."/>
            <person name="La Ragione R."/>
            <person name="Hildebrand F."/>
            <person name="Pallen M.J."/>
        </authorList>
    </citation>
    <scope>NUCLEOTIDE SEQUENCE</scope>
    <source>
        <strain evidence="10">ChiSjej5B23-6657</strain>
    </source>
</reference>
<dbReference type="InterPro" id="IPR022907">
    <property type="entry name" value="VapC_family"/>
</dbReference>
<dbReference type="AlphaFoldDB" id="A0A9D1EB18"/>
<dbReference type="GO" id="GO:0090729">
    <property type="term" value="F:toxin activity"/>
    <property type="evidence" value="ECO:0007669"/>
    <property type="project" value="UniProtKB-KW"/>
</dbReference>
<accession>A0A9D1EB18</accession>
<evidence type="ECO:0000256" key="6">
    <source>
        <dbReference type="ARBA" id="ARBA00022842"/>
    </source>
</evidence>
<dbReference type="PANTHER" id="PTHR33653">
    <property type="entry name" value="RIBONUCLEASE VAPC2"/>
    <property type="match status" value="1"/>
</dbReference>
<feature type="binding site" evidence="8">
    <location>
        <position position="98"/>
    </location>
    <ligand>
        <name>Mg(2+)</name>
        <dbReference type="ChEBI" id="CHEBI:18420"/>
    </ligand>
</feature>
<evidence type="ECO:0000256" key="8">
    <source>
        <dbReference type="HAMAP-Rule" id="MF_00265"/>
    </source>
</evidence>
<evidence type="ECO:0000256" key="1">
    <source>
        <dbReference type="ARBA" id="ARBA00001946"/>
    </source>
</evidence>
<keyword evidence="3 8" id="KW-0540">Nuclease</keyword>
<dbReference type="InterPro" id="IPR029060">
    <property type="entry name" value="PIN-like_dom_sf"/>
</dbReference>
<dbReference type="HAMAP" id="MF_00265">
    <property type="entry name" value="VapC_Nob1"/>
    <property type="match status" value="1"/>
</dbReference>
<dbReference type="Gene3D" id="3.40.50.1010">
    <property type="entry name" value="5'-nuclease"/>
    <property type="match status" value="1"/>
</dbReference>
<evidence type="ECO:0000256" key="5">
    <source>
        <dbReference type="ARBA" id="ARBA00022801"/>
    </source>
</evidence>
<comment type="function">
    <text evidence="8">Toxic component of a toxin-antitoxin (TA) system. An RNase.</text>
</comment>
<evidence type="ECO:0000256" key="7">
    <source>
        <dbReference type="ARBA" id="ARBA00038093"/>
    </source>
</evidence>
<reference evidence="10" key="1">
    <citation type="submission" date="2020-10" db="EMBL/GenBank/DDBJ databases">
        <authorList>
            <person name="Gilroy R."/>
        </authorList>
    </citation>
    <scope>NUCLEOTIDE SEQUENCE</scope>
    <source>
        <strain evidence="10">ChiSjej5B23-6657</strain>
    </source>
</reference>
<evidence type="ECO:0000256" key="3">
    <source>
        <dbReference type="ARBA" id="ARBA00022722"/>
    </source>
</evidence>
<dbReference type="Proteomes" id="UP000823912">
    <property type="component" value="Unassembled WGS sequence"/>
</dbReference>
<dbReference type="EC" id="3.1.-.-" evidence="8"/>
<dbReference type="GO" id="GO:0016787">
    <property type="term" value="F:hydrolase activity"/>
    <property type="evidence" value="ECO:0007669"/>
    <property type="project" value="UniProtKB-KW"/>
</dbReference>
<evidence type="ECO:0000313" key="11">
    <source>
        <dbReference type="Proteomes" id="UP000823912"/>
    </source>
</evidence>
<dbReference type="SUPFAM" id="SSF88723">
    <property type="entry name" value="PIN domain-like"/>
    <property type="match status" value="1"/>
</dbReference>
<feature type="domain" description="PIN" evidence="9">
    <location>
        <begin position="3"/>
        <end position="124"/>
    </location>
</feature>
<dbReference type="EMBL" id="DVHM01000178">
    <property type="protein sequence ID" value="HIR71662.1"/>
    <property type="molecule type" value="Genomic_DNA"/>
</dbReference>
<organism evidence="10 11">
    <name type="scientific">Candidatus Pullilachnospira gallistercoris</name>
    <dbReference type="NCBI Taxonomy" id="2840911"/>
    <lineage>
        <taxon>Bacteria</taxon>
        <taxon>Bacillati</taxon>
        <taxon>Bacillota</taxon>
        <taxon>Clostridia</taxon>
        <taxon>Lachnospirales</taxon>
        <taxon>Lachnospiraceae</taxon>
        <taxon>Lachnospiraceae incertae sedis</taxon>
        <taxon>Candidatus Pullilachnospira</taxon>
    </lineage>
</organism>
<keyword evidence="8" id="KW-0800">Toxin</keyword>
<evidence type="ECO:0000259" key="9">
    <source>
        <dbReference type="Pfam" id="PF01850"/>
    </source>
</evidence>
<evidence type="ECO:0000313" key="10">
    <source>
        <dbReference type="EMBL" id="HIR71662.1"/>
    </source>
</evidence>
<dbReference type="NCBIfam" id="NF010285">
    <property type="entry name" value="PRK13725.1"/>
    <property type="match status" value="1"/>
</dbReference>
<keyword evidence="2 8" id="KW-1277">Toxin-antitoxin system</keyword>
<dbReference type="Pfam" id="PF01850">
    <property type="entry name" value="PIN"/>
    <property type="match status" value="1"/>
</dbReference>
<protein>
    <recommendedName>
        <fullName evidence="8">Ribonuclease VapC</fullName>
        <shortName evidence="8">RNase VapC</shortName>
        <ecNumber evidence="8">3.1.-.-</ecNumber>
    </recommendedName>
    <alternativeName>
        <fullName evidence="8">Toxin VapC</fullName>
    </alternativeName>
</protein>
<feature type="binding site" evidence="8">
    <location>
        <position position="6"/>
    </location>
    <ligand>
        <name>Mg(2+)</name>
        <dbReference type="ChEBI" id="CHEBI:18420"/>
    </ligand>
</feature>
<dbReference type="GO" id="GO:0000287">
    <property type="term" value="F:magnesium ion binding"/>
    <property type="evidence" value="ECO:0007669"/>
    <property type="project" value="UniProtKB-UniRule"/>
</dbReference>